<feature type="transmembrane region" description="Helical" evidence="5">
    <location>
        <begin position="20"/>
        <end position="40"/>
    </location>
</feature>
<evidence type="ECO:0000256" key="3">
    <source>
        <dbReference type="ARBA" id="ARBA00022989"/>
    </source>
</evidence>
<feature type="transmembrane region" description="Helical" evidence="5">
    <location>
        <begin position="105"/>
        <end position="130"/>
    </location>
</feature>
<dbReference type="GO" id="GO:0043953">
    <property type="term" value="P:protein transport by the Tat complex"/>
    <property type="evidence" value="ECO:0007669"/>
    <property type="project" value="TreeGrafter"/>
</dbReference>
<accession>A0A644YZ93</accession>
<dbReference type="GO" id="GO:0033281">
    <property type="term" value="C:TAT protein transport complex"/>
    <property type="evidence" value="ECO:0007669"/>
    <property type="project" value="TreeGrafter"/>
</dbReference>
<protein>
    <submittedName>
        <fullName evidence="6">Sec-independent protein translocase protein TatC</fullName>
    </submittedName>
</protein>
<evidence type="ECO:0000313" key="6">
    <source>
        <dbReference type="EMBL" id="MPM33151.1"/>
    </source>
</evidence>
<evidence type="ECO:0000256" key="4">
    <source>
        <dbReference type="ARBA" id="ARBA00023136"/>
    </source>
</evidence>
<dbReference type="GO" id="GO:0009977">
    <property type="term" value="F:proton motive force dependent protein transmembrane transporter activity"/>
    <property type="evidence" value="ECO:0007669"/>
    <property type="project" value="TreeGrafter"/>
</dbReference>
<gene>
    <name evidence="6" type="primary">tatC_13</name>
    <name evidence="6" type="ORF">SDC9_79720</name>
</gene>
<sequence>MKPAPFSIELINIELSAQFFTHVSVSLTLAFILSIPFILYQFWGFVKPGLYENEKRSVKKAFGFASILFFAGVLIGYIFVFPLTLRFLGTYQVSDWVANQISLHSYISMFTWLILIMGVVFEMPALAAILSRLGIISKSMLKKYRKHAFTILIIVAAIITPSGDAFTLFIVGTPLYMLYEFSILICRDFD</sequence>
<evidence type="ECO:0000256" key="1">
    <source>
        <dbReference type="ARBA" id="ARBA00004141"/>
    </source>
</evidence>
<dbReference type="InterPro" id="IPR002033">
    <property type="entry name" value="TatC"/>
</dbReference>
<feature type="transmembrane region" description="Helical" evidence="5">
    <location>
        <begin position="151"/>
        <end position="171"/>
    </location>
</feature>
<dbReference type="GO" id="GO:0065002">
    <property type="term" value="P:intracellular protein transmembrane transport"/>
    <property type="evidence" value="ECO:0007669"/>
    <property type="project" value="TreeGrafter"/>
</dbReference>
<dbReference type="Pfam" id="PF00902">
    <property type="entry name" value="TatC"/>
    <property type="match status" value="1"/>
</dbReference>
<dbReference type="EMBL" id="VSSQ01006573">
    <property type="protein sequence ID" value="MPM33151.1"/>
    <property type="molecule type" value="Genomic_DNA"/>
</dbReference>
<reference evidence="6" key="1">
    <citation type="submission" date="2019-08" db="EMBL/GenBank/DDBJ databases">
        <authorList>
            <person name="Kucharzyk K."/>
            <person name="Murdoch R.W."/>
            <person name="Higgins S."/>
            <person name="Loffler F."/>
        </authorList>
    </citation>
    <scope>NUCLEOTIDE SEQUENCE</scope>
</reference>
<dbReference type="HAMAP" id="MF_00902">
    <property type="entry name" value="TatC"/>
    <property type="match status" value="1"/>
</dbReference>
<dbReference type="PANTHER" id="PTHR30371">
    <property type="entry name" value="SEC-INDEPENDENT PROTEIN TRANSLOCASE PROTEIN TATC"/>
    <property type="match status" value="1"/>
</dbReference>
<organism evidence="6">
    <name type="scientific">bioreactor metagenome</name>
    <dbReference type="NCBI Taxonomy" id="1076179"/>
    <lineage>
        <taxon>unclassified sequences</taxon>
        <taxon>metagenomes</taxon>
        <taxon>ecological metagenomes</taxon>
    </lineage>
</organism>
<comment type="caution">
    <text evidence="6">The sequence shown here is derived from an EMBL/GenBank/DDBJ whole genome shotgun (WGS) entry which is preliminary data.</text>
</comment>
<evidence type="ECO:0000256" key="2">
    <source>
        <dbReference type="ARBA" id="ARBA00022692"/>
    </source>
</evidence>
<keyword evidence="2 5" id="KW-0812">Transmembrane</keyword>
<keyword evidence="4 5" id="KW-0472">Membrane</keyword>
<keyword evidence="3 5" id="KW-1133">Transmembrane helix</keyword>
<proteinExistence type="inferred from homology"/>
<dbReference type="PRINTS" id="PR01840">
    <property type="entry name" value="TATCFAMILY"/>
</dbReference>
<feature type="transmembrane region" description="Helical" evidence="5">
    <location>
        <begin position="61"/>
        <end position="85"/>
    </location>
</feature>
<evidence type="ECO:0000256" key="5">
    <source>
        <dbReference type="SAM" id="Phobius"/>
    </source>
</evidence>
<name>A0A644YZ93_9ZZZZ</name>
<dbReference type="AlphaFoldDB" id="A0A644YZ93"/>
<dbReference type="NCBIfam" id="TIGR00945">
    <property type="entry name" value="tatC"/>
    <property type="match status" value="1"/>
</dbReference>
<comment type="subcellular location">
    <subcellularLocation>
        <location evidence="1">Membrane</location>
        <topology evidence="1">Multi-pass membrane protein</topology>
    </subcellularLocation>
</comment>
<dbReference type="PANTHER" id="PTHR30371:SF0">
    <property type="entry name" value="SEC-INDEPENDENT PROTEIN TRANSLOCASE PROTEIN TATC, CHLOROPLASTIC-RELATED"/>
    <property type="match status" value="1"/>
</dbReference>